<evidence type="ECO:0000256" key="8">
    <source>
        <dbReference type="ARBA" id="ARBA00023114"/>
    </source>
</evidence>
<dbReference type="Gene3D" id="2.40.160.10">
    <property type="entry name" value="Porin"/>
    <property type="match status" value="1"/>
</dbReference>
<feature type="domain" description="Porin" evidence="11">
    <location>
        <begin position="45"/>
        <end position="346"/>
    </location>
</feature>
<keyword evidence="4" id="KW-1134">Transmembrane beta strand</keyword>
<dbReference type="Pfam" id="PF13609">
    <property type="entry name" value="Porin_4"/>
    <property type="match status" value="1"/>
</dbReference>
<keyword evidence="7" id="KW-0406">Ion transport</keyword>
<keyword evidence="6" id="KW-0732">Signal</keyword>
<name>A0A6L6PFE5_9BURK</name>
<dbReference type="GO" id="GO:0015288">
    <property type="term" value="F:porin activity"/>
    <property type="evidence" value="ECO:0007669"/>
    <property type="project" value="UniProtKB-KW"/>
</dbReference>
<evidence type="ECO:0000256" key="6">
    <source>
        <dbReference type="ARBA" id="ARBA00022729"/>
    </source>
</evidence>
<dbReference type="CDD" id="cd00342">
    <property type="entry name" value="gram_neg_porins"/>
    <property type="match status" value="1"/>
</dbReference>
<comment type="caution">
    <text evidence="12">The sequence shown here is derived from an EMBL/GenBank/DDBJ whole genome shotgun (WGS) entry which is preliminary data.</text>
</comment>
<dbReference type="GO" id="GO:0009279">
    <property type="term" value="C:cell outer membrane"/>
    <property type="evidence" value="ECO:0007669"/>
    <property type="project" value="UniProtKB-SubCell"/>
</dbReference>
<dbReference type="EMBL" id="WNKY01000007">
    <property type="protein sequence ID" value="MTV37732.1"/>
    <property type="molecule type" value="Genomic_DNA"/>
</dbReference>
<comment type="subunit">
    <text evidence="2">Homotrimer.</text>
</comment>
<evidence type="ECO:0000256" key="7">
    <source>
        <dbReference type="ARBA" id="ARBA00023065"/>
    </source>
</evidence>
<keyword evidence="10" id="KW-0998">Cell outer membrane</keyword>
<dbReference type="Proteomes" id="UP000475582">
    <property type="component" value="Unassembled WGS sequence"/>
</dbReference>
<dbReference type="PANTHER" id="PTHR34501">
    <property type="entry name" value="PROTEIN YDDL-RELATED"/>
    <property type="match status" value="1"/>
</dbReference>
<keyword evidence="13" id="KW-1185">Reference proteome</keyword>
<gene>
    <name evidence="12" type="ORF">GM676_09050</name>
</gene>
<evidence type="ECO:0000256" key="2">
    <source>
        <dbReference type="ARBA" id="ARBA00011233"/>
    </source>
</evidence>
<evidence type="ECO:0000259" key="11">
    <source>
        <dbReference type="Pfam" id="PF13609"/>
    </source>
</evidence>
<dbReference type="GO" id="GO:0006811">
    <property type="term" value="P:monoatomic ion transport"/>
    <property type="evidence" value="ECO:0007669"/>
    <property type="project" value="UniProtKB-KW"/>
</dbReference>
<reference evidence="12 13" key="1">
    <citation type="submission" date="2019-11" db="EMBL/GenBank/DDBJ databases">
        <title>Type strains purchased from KCTC, JCM and DSMZ.</title>
        <authorList>
            <person name="Lu H."/>
        </authorList>
    </citation>
    <scope>NUCLEOTIDE SEQUENCE [LARGE SCALE GENOMIC DNA]</scope>
    <source>
        <strain evidence="12 13">KCTC 22382</strain>
    </source>
</reference>
<dbReference type="InterPro" id="IPR023614">
    <property type="entry name" value="Porin_dom_sf"/>
</dbReference>
<keyword evidence="5" id="KW-0812">Transmembrane</keyword>
<dbReference type="SUPFAM" id="SSF56935">
    <property type="entry name" value="Porins"/>
    <property type="match status" value="1"/>
</dbReference>
<evidence type="ECO:0000256" key="4">
    <source>
        <dbReference type="ARBA" id="ARBA00022452"/>
    </source>
</evidence>
<dbReference type="PANTHER" id="PTHR34501:SF9">
    <property type="entry name" value="MAJOR OUTER MEMBRANE PROTEIN P.IA"/>
    <property type="match status" value="1"/>
</dbReference>
<keyword evidence="3" id="KW-0813">Transport</keyword>
<evidence type="ECO:0000313" key="13">
    <source>
        <dbReference type="Proteomes" id="UP000475582"/>
    </source>
</evidence>
<dbReference type="AlphaFoldDB" id="A0A6L6PFE5"/>
<keyword evidence="9" id="KW-0472">Membrane</keyword>
<evidence type="ECO:0000313" key="12">
    <source>
        <dbReference type="EMBL" id="MTV37732.1"/>
    </source>
</evidence>
<accession>A0A6L6PFE5</accession>
<dbReference type="GO" id="GO:0046930">
    <property type="term" value="C:pore complex"/>
    <property type="evidence" value="ECO:0007669"/>
    <property type="project" value="UniProtKB-KW"/>
</dbReference>
<evidence type="ECO:0000256" key="1">
    <source>
        <dbReference type="ARBA" id="ARBA00004571"/>
    </source>
</evidence>
<comment type="subcellular location">
    <subcellularLocation>
        <location evidence="1">Cell outer membrane</location>
        <topology evidence="1">Multi-pass membrane protein</topology>
    </subcellularLocation>
</comment>
<evidence type="ECO:0000256" key="3">
    <source>
        <dbReference type="ARBA" id="ARBA00022448"/>
    </source>
</evidence>
<evidence type="ECO:0000256" key="10">
    <source>
        <dbReference type="ARBA" id="ARBA00023237"/>
    </source>
</evidence>
<protein>
    <submittedName>
        <fullName evidence="12">Porin</fullName>
    </submittedName>
</protein>
<dbReference type="InterPro" id="IPR033900">
    <property type="entry name" value="Gram_neg_porin_domain"/>
</dbReference>
<sequence>MDSRKNPSYAEFNANDSKYVARLAEKLKTIKNNGDILKNYLCKAAVAAAVATLASAAQAQTSVNVFGLLDVSLKSVNTGGVSAVQMATDGMLNSRLGFRADEDLGDGMKAGVWMEMAPMADSGNMYPSGKLWHRRSTVSLSGGFGELRLGRDLNPTFYNLCGFDPFTAVGVGAGFNLITNLGSGAATLLRTDNAVSYFLPPDLGGWYGQVQVAPGEGVAGNRYGGLRIGYQKGPWNTAFAYARTGTASGDDFKLANAGASYDAGVVKLMVLLNSAEYGALKQTNWELGASMPVGARGLVRASYQRANPSGAGTDANSARQAAIGYVYTLSRRTSLYATYSHLSNSGAAAFKVGTPPNAVAGARSSGFELGVMHSF</sequence>
<dbReference type="InterPro" id="IPR050298">
    <property type="entry name" value="Gram-neg_bact_OMP"/>
</dbReference>
<proteinExistence type="predicted"/>
<keyword evidence="8" id="KW-0626">Porin</keyword>
<evidence type="ECO:0000256" key="9">
    <source>
        <dbReference type="ARBA" id="ARBA00023136"/>
    </source>
</evidence>
<organism evidence="12 13">
    <name type="scientific">Duganella radicis</name>
    <dbReference type="NCBI Taxonomy" id="551988"/>
    <lineage>
        <taxon>Bacteria</taxon>
        <taxon>Pseudomonadati</taxon>
        <taxon>Pseudomonadota</taxon>
        <taxon>Betaproteobacteria</taxon>
        <taxon>Burkholderiales</taxon>
        <taxon>Oxalobacteraceae</taxon>
        <taxon>Telluria group</taxon>
        <taxon>Duganella</taxon>
    </lineage>
</organism>
<evidence type="ECO:0000256" key="5">
    <source>
        <dbReference type="ARBA" id="ARBA00022692"/>
    </source>
</evidence>